<name>L0GR39_9GAMM</name>
<comment type="pathway">
    <text evidence="3 13">Cofactor biosynthesis; riboflavin biosynthesis; 5-amino-6-(D-ribitylamino)uracil from GTP: step 3/4.</text>
</comment>
<dbReference type="EMBL" id="CP003051">
    <property type="protein sequence ID" value="AGA89213.1"/>
    <property type="molecule type" value="Genomic_DNA"/>
</dbReference>
<evidence type="ECO:0000313" key="18">
    <source>
        <dbReference type="EMBL" id="AGA89213.1"/>
    </source>
</evidence>
<dbReference type="EC" id="1.1.1.193" evidence="13"/>
<dbReference type="InterPro" id="IPR011549">
    <property type="entry name" value="RibD_C"/>
</dbReference>
<keyword evidence="19" id="KW-1185">Reference proteome</keyword>
<feature type="binding site" evidence="15">
    <location>
        <position position="198"/>
    </location>
    <ligand>
        <name>NADP(+)</name>
        <dbReference type="ChEBI" id="CHEBI:58349"/>
    </ligand>
</feature>
<proteinExistence type="inferred from homology"/>
<dbReference type="eggNOG" id="COG0117">
    <property type="taxonomic scope" value="Bacteria"/>
</dbReference>
<evidence type="ECO:0000256" key="15">
    <source>
        <dbReference type="PIRSR" id="PIRSR006769-2"/>
    </source>
</evidence>
<dbReference type="SUPFAM" id="SSF53597">
    <property type="entry name" value="Dihydrofolate reductase-like"/>
    <property type="match status" value="1"/>
</dbReference>
<evidence type="ECO:0000313" key="19">
    <source>
        <dbReference type="Proteomes" id="UP000010816"/>
    </source>
</evidence>
<dbReference type="HOGENOM" id="CLU_036590_1_2_6"/>
<dbReference type="Proteomes" id="UP000010816">
    <property type="component" value="Chromosome"/>
</dbReference>
<evidence type="ECO:0000256" key="4">
    <source>
        <dbReference type="ARBA" id="ARBA00005259"/>
    </source>
</evidence>
<keyword evidence="6 13" id="KW-0686">Riboflavin biosynthesis</keyword>
<comment type="pathway">
    <text evidence="2 13">Cofactor biosynthesis; riboflavin biosynthesis; 5-amino-6-(D-ribitylamino)uracil from GTP: step 2/4.</text>
</comment>
<dbReference type="NCBIfam" id="TIGR00227">
    <property type="entry name" value="ribD_Cterm"/>
    <property type="match status" value="1"/>
</dbReference>
<evidence type="ECO:0000256" key="11">
    <source>
        <dbReference type="ARBA" id="ARBA00023002"/>
    </source>
</evidence>
<comment type="cofactor">
    <cofactor evidence="13 16">
        <name>Zn(2+)</name>
        <dbReference type="ChEBI" id="CHEBI:29105"/>
    </cofactor>
    <text evidence="13 16">Binds 1 zinc ion.</text>
</comment>
<dbReference type="GO" id="GO:0008270">
    <property type="term" value="F:zinc ion binding"/>
    <property type="evidence" value="ECO:0007669"/>
    <property type="project" value="InterPro"/>
</dbReference>
<feature type="binding site" evidence="16">
    <location>
        <position position="77"/>
    </location>
    <ligand>
        <name>Zn(2+)</name>
        <dbReference type="ChEBI" id="CHEBI:29105"/>
        <note>catalytic</note>
    </ligand>
</feature>
<dbReference type="EC" id="3.5.4.26" evidence="13"/>
<keyword evidence="11 13" id="KW-0560">Oxidoreductase</keyword>
<feature type="binding site" evidence="15">
    <location>
        <position position="209"/>
    </location>
    <ligand>
        <name>substrate</name>
    </ligand>
</feature>
<dbReference type="NCBIfam" id="TIGR00326">
    <property type="entry name" value="eubact_ribD"/>
    <property type="match status" value="1"/>
</dbReference>
<dbReference type="Pfam" id="PF01872">
    <property type="entry name" value="RibD_C"/>
    <property type="match status" value="1"/>
</dbReference>
<dbReference type="KEGG" id="tmb:Thimo_0344"/>
<keyword evidence="8 13" id="KW-0378">Hydrolase</keyword>
<keyword evidence="7 13" id="KW-0479">Metal-binding</keyword>
<comment type="similarity">
    <text evidence="5 13">In the C-terminal section; belongs to the HTP reductase family.</text>
</comment>
<sequence>MTDEGHVFMARALRLAERGRYTTDPNPRVGCVLVRDGTVVGEGWHQRAGGPHAERVALAEAGGRARGAVAFVTLEPCAHHGRTPPCADALIAAGVARVVAAMVDPNPRVAGRGLKRLREAGIAVEGGLLEAQAAALNPGFIKRQREGLPFCRVKLAASLDGRTAMASGESRWITSEAARADVQRLRAGASAIVTGSGTLLADDPSLNVRLAPEALGLAPGEAVRQPLRVVVDSQLRTPPTAGLLDLPGVTLIACTVEEPARRAALEAAGAEVLVCPTRREGPRVDLHALFGELARREVNEVLIEAGPTLAGAALQAGLVDELILYLAPHLMGDAARGLFRLPGLERMADRVALEILDVRRIGPDLRLTARPSSRG</sequence>
<feature type="binding site" evidence="16">
    <location>
        <position position="52"/>
    </location>
    <ligand>
        <name>Zn(2+)</name>
        <dbReference type="ChEBI" id="CHEBI:29105"/>
        <note>catalytic</note>
    </ligand>
</feature>
<dbReference type="InterPro" id="IPR002125">
    <property type="entry name" value="CMP_dCMP_dom"/>
</dbReference>
<evidence type="ECO:0000256" key="16">
    <source>
        <dbReference type="PIRSR" id="PIRSR006769-3"/>
    </source>
</evidence>
<dbReference type="InterPro" id="IPR016193">
    <property type="entry name" value="Cytidine_deaminase-like"/>
</dbReference>
<feature type="binding site" evidence="15">
    <location>
        <position position="233"/>
    </location>
    <ligand>
        <name>NADP(+)</name>
        <dbReference type="ChEBI" id="CHEBI:58349"/>
    </ligand>
</feature>
<evidence type="ECO:0000256" key="12">
    <source>
        <dbReference type="ARBA" id="ARBA00023268"/>
    </source>
</evidence>
<evidence type="ECO:0000256" key="14">
    <source>
        <dbReference type="PIRSR" id="PIRSR006769-1"/>
    </source>
</evidence>
<dbReference type="PANTHER" id="PTHR38011:SF7">
    <property type="entry name" value="2,5-DIAMINO-6-RIBOSYLAMINO-4(3H)-PYRIMIDINONE 5'-PHOSPHATE REDUCTASE"/>
    <property type="match status" value="1"/>
</dbReference>
<dbReference type="CDD" id="cd01284">
    <property type="entry name" value="Riboflavin_deaminase-reductase"/>
    <property type="match status" value="1"/>
</dbReference>
<evidence type="ECO:0000256" key="7">
    <source>
        <dbReference type="ARBA" id="ARBA00022723"/>
    </source>
</evidence>
<keyword evidence="12" id="KW-0511">Multifunctional enzyme</keyword>
<dbReference type="eggNOG" id="COG1985">
    <property type="taxonomic scope" value="Bacteria"/>
</dbReference>
<evidence type="ECO:0000256" key="1">
    <source>
        <dbReference type="ARBA" id="ARBA00002151"/>
    </source>
</evidence>
<comment type="catalytic activity">
    <reaction evidence="13">
        <text>5-amino-6-(5-phospho-D-ribitylamino)uracil + NADP(+) = 5-amino-6-(5-phospho-D-ribosylamino)uracil + NADPH + H(+)</text>
        <dbReference type="Rhea" id="RHEA:17845"/>
        <dbReference type="ChEBI" id="CHEBI:15378"/>
        <dbReference type="ChEBI" id="CHEBI:57783"/>
        <dbReference type="ChEBI" id="CHEBI:58349"/>
        <dbReference type="ChEBI" id="CHEBI:58421"/>
        <dbReference type="ChEBI" id="CHEBI:58453"/>
        <dbReference type="EC" id="1.1.1.193"/>
    </reaction>
</comment>
<feature type="binding site" evidence="16">
    <location>
        <position position="86"/>
    </location>
    <ligand>
        <name>Zn(2+)</name>
        <dbReference type="ChEBI" id="CHEBI:29105"/>
        <note>catalytic</note>
    </ligand>
</feature>
<dbReference type="InterPro" id="IPR004794">
    <property type="entry name" value="Eubact_RibD"/>
</dbReference>
<comment type="catalytic activity">
    <reaction evidence="13">
        <text>2,5-diamino-6-hydroxy-4-(5-phosphoribosylamino)-pyrimidine + H2O + H(+) = 5-amino-6-(5-phospho-D-ribosylamino)uracil + NH4(+)</text>
        <dbReference type="Rhea" id="RHEA:21868"/>
        <dbReference type="ChEBI" id="CHEBI:15377"/>
        <dbReference type="ChEBI" id="CHEBI:15378"/>
        <dbReference type="ChEBI" id="CHEBI:28938"/>
        <dbReference type="ChEBI" id="CHEBI:58453"/>
        <dbReference type="ChEBI" id="CHEBI:58614"/>
        <dbReference type="EC" id="3.5.4.26"/>
    </reaction>
</comment>
<dbReference type="PIRSF" id="PIRSF006769">
    <property type="entry name" value="RibD"/>
    <property type="match status" value="1"/>
</dbReference>
<dbReference type="GO" id="GO:0050661">
    <property type="term" value="F:NADP binding"/>
    <property type="evidence" value="ECO:0007669"/>
    <property type="project" value="InterPro"/>
</dbReference>
<keyword evidence="9 13" id="KW-0862">Zinc</keyword>
<feature type="binding site" evidence="15">
    <location>
        <position position="304"/>
    </location>
    <ligand>
        <name>substrate</name>
    </ligand>
</feature>
<dbReference type="Gene3D" id="3.40.140.10">
    <property type="entry name" value="Cytidine Deaminase, domain 2"/>
    <property type="match status" value="1"/>
</dbReference>
<gene>
    <name evidence="18" type="ORF">Thimo_0344</name>
</gene>
<keyword evidence="10 13" id="KW-0521">NADP</keyword>
<dbReference type="PANTHER" id="PTHR38011">
    <property type="entry name" value="DIHYDROFOLATE REDUCTASE FAMILY PROTEIN (AFU_ORTHOLOGUE AFUA_8G06820)"/>
    <property type="match status" value="1"/>
</dbReference>
<dbReference type="PATRIC" id="fig|765912.4.peg.342"/>
<evidence type="ECO:0000256" key="8">
    <source>
        <dbReference type="ARBA" id="ARBA00022801"/>
    </source>
</evidence>
<dbReference type="InterPro" id="IPR016192">
    <property type="entry name" value="APOBEC/CMP_deaminase_Zn-bd"/>
</dbReference>
<evidence type="ECO:0000256" key="6">
    <source>
        <dbReference type="ARBA" id="ARBA00022619"/>
    </source>
</evidence>
<dbReference type="GO" id="GO:0008703">
    <property type="term" value="F:5-amino-6-(5-phosphoribosylamino)uracil reductase activity"/>
    <property type="evidence" value="ECO:0007669"/>
    <property type="project" value="UniProtKB-EC"/>
</dbReference>
<evidence type="ECO:0000256" key="9">
    <source>
        <dbReference type="ARBA" id="ARBA00022833"/>
    </source>
</evidence>
<evidence type="ECO:0000256" key="13">
    <source>
        <dbReference type="PIRNR" id="PIRNR006769"/>
    </source>
</evidence>
<dbReference type="STRING" id="765912.Thimo_0344"/>
<dbReference type="UniPathway" id="UPA00275">
    <property type="reaction ID" value="UER00401"/>
</dbReference>
<feature type="binding site" evidence="15">
    <location>
        <begin position="306"/>
        <end position="312"/>
    </location>
    <ligand>
        <name>NADP(+)</name>
        <dbReference type="ChEBI" id="CHEBI:58349"/>
    </ligand>
</feature>
<dbReference type="SUPFAM" id="SSF53927">
    <property type="entry name" value="Cytidine deaminase-like"/>
    <property type="match status" value="1"/>
</dbReference>
<feature type="domain" description="CMP/dCMP-type deaminase" evidence="17">
    <location>
        <begin position="3"/>
        <end position="125"/>
    </location>
</feature>
<evidence type="ECO:0000259" key="17">
    <source>
        <dbReference type="PROSITE" id="PS51747"/>
    </source>
</evidence>
<dbReference type="PROSITE" id="PS00903">
    <property type="entry name" value="CYT_DCMP_DEAMINASES_1"/>
    <property type="match status" value="1"/>
</dbReference>
<dbReference type="InterPro" id="IPR002734">
    <property type="entry name" value="RibDG_C"/>
</dbReference>
<feature type="binding site" evidence="15">
    <location>
        <position position="186"/>
    </location>
    <ligand>
        <name>substrate</name>
    </ligand>
</feature>
<feature type="binding site" evidence="15">
    <location>
        <position position="172"/>
    </location>
    <ligand>
        <name>NADP(+)</name>
        <dbReference type="ChEBI" id="CHEBI:58349"/>
    </ligand>
</feature>
<feature type="binding site" evidence="15">
    <location>
        <position position="202"/>
    </location>
    <ligand>
        <name>NADP(+)</name>
        <dbReference type="ChEBI" id="CHEBI:58349"/>
    </ligand>
</feature>
<dbReference type="InterPro" id="IPR024072">
    <property type="entry name" value="DHFR-like_dom_sf"/>
</dbReference>
<dbReference type="AlphaFoldDB" id="L0GR39"/>
<evidence type="ECO:0000256" key="10">
    <source>
        <dbReference type="ARBA" id="ARBA00022857"/>
    </source>
</evidence>
<evidence type="ECO:0000256" key="3">
    <source>
        <dbReference type="ARBA" id="ARBA00004910"/>
    </source>
</evidence>
<feature type="binding site" evidence="15">
    <location>
        <position position="156"/>
    </location>
    <ligand>
        <name>NADP(+)</name>
        <dbReference type="ChEBI" id="CHEBI:58349"/>
    </ligand>
</feature>
<feature type="binding site" evidence="15">
    <location>
        <position position="206"/>
    </location>
    <ligand>
        <name>substrate</name>
    </ligand>
</feature>
<evidence type="ECO:0000256" key="5">
    <source>
        <dbReference type="ARBA" id="ARBA00007417"/>
    </source>
</evidence>
<dbReference type="GO" id="GO:0008835">
    <property type="term" value="F:diaminohydroxyphosphoribosylaminopyrimidine deaminase activity"/>
    <property type="evidence" value="ECO:0007669"/>
    <property type="project" value="UniProtKB-EC"/>
</dbReference>
<comment type="similarity">
    <text evidence="4 13">In the N-terminal section; belongs to the cytidine and deoxycytidylate deaminase family.</text>
</comment>
<dbReference type="Gene3D" id="3.40.430.10">
    <property type="entry name" value="Dihydrofolate Reductase, subunit A"/>
    <property type="match status" value="1"/>
</dbReference>
<dbReference type="PROSITE" id="PS51747">
    <property type="entry name" value="CYT_DCMP_DEAMINASES_2"/>
    <property type="match status" value="1"/>
</dbReference>
<dbReference type="FunFam" id="3.40.140.10:FF:000025">
    <property type="entry name" value="Riboflavin biosynthesis protein RibD"/>
    <property type="match status" value="1"/>
</dbReference>
<dbReference type="GO" id="GO:0009231">
    <property type="term" value="P:riboflavin biosynthetic process"/>
    <property type="evidence" value="ECO:0007669"/>
    <property type="project" value="UniProtKB-UniPathway"/>
</dbReference>
<feature type="active site" description="Proton donor" evidence="14">
    <location>
        <position position="54"/>
    </location>
</feature>
<reference evidence="18 19" key="1">
    <citation type="submission" date="2011-09" db="EMBL/GenBank/DDBJ databases">
        <title>Complete sequence of chromosome of Thioflavicoccus mobilis 8321.</title>
        <authorList>
            <consortium name="US DOE Joint Genome Institute"/>
            <person name="Lucas S."/>
            <person name="Han J."/>
            <person name="Lapidus A."/>
            <person name="Cheng J.-F."/>
            <person name="Goodwin L."/>
            <person name="Pitluck S."/>
            <person name="Peters L."/>
            <person name="Ovchinnikova G."/>
            <person name="Lu M."/>
            <person name="Detter J.C."/>
            <person name="Han C."/>
            <person name="Tapia R."/>
            <person name="Land M."/>
            <person name="Hauser L."/>
            <person name="Kyrpides N."/>
            <person name="Ivanova N."/>
            <person name="Pagani I."/>
            <person name="Vogl K."/>
            <person name="Liu Z."/>
            <person name="Imhoff J."/>
            <person name="Thiel V."/>
            <person name="Frigaard N.-U."/>
            <person name="Bryant D."/>
            <person name="Woyke T."/>
        </authorList>
    </citation>
    <scope>NUCLEOTIDE SEQUENCE [LARGE SCALE GENOMIC DNA]</scope>
    <source>
        <strain evidence="18 19">8321</strain>
    </source>
</reference>
<organism evidence="18 19">
    <name type="scientific">Thioflavicoccus mobilis 8321</name>
    <dbReference type="NCBI Taxonomy" id="765912"/>
    <lineage>
        <taxon>Bacteria</taxon>
        <taxon>Pseudomonadati</taxon>
        <taxon>Pseudomonadota</taxon>
        <taxon>Gammaproteobacteria</taxon>
        <taxon>Chromatiales</taxon>
        <taxon>Chromatiaceae</taxon>
        <taxon>Thioflavicoccus</taxon>
    </lineage>
</organism>
<comment type="function">
    <text evidence="1 13">Converts 2,5-diamino-6-(ribosylamino)-4(3h)-pyrimidinone 5'-phosphate into 5-amino-6-(ribosylamino)-2,4(1h,3h)-pyrimidinedione 5'-phosphate.</text>
</comment>
<accession>L0GR39</accession>
<feature type="binding site" evidence="15">
    <location>
        <position position="170"/>
    </location>
    <ligand>
        <name>substrate</name>
    </ligand>
</feature>
<dbReference type="Pfam" id="PF00383">
    <property type="entry name" value="dCMP_cyt_deam_1"/>
    <property type="match status" value="1"/>
</dbReference>
<evidence type="ECO:0000256" key="2">
    <source>
        <dbReference type="ARBA" id="ARBA00004882"/>
    </source>
</evidence>
<protein>
    <recommendedName>
        <fullName evidence="13">Riboflavin biosynthesis protein RibD</fullName>
    </recommendedName>
    <domain>
        <recommendedName>
            <fullName evidence="13">Diaminohydroxyphosphoribosylaminopyrimidine deaminase</fullName>
            <shortName evidence="13">DRAP deaminase</shortName>
            <ecNumber evidence="13">3.5.4.26</ecNumber>
        </recommendedName>
        <alternativeName>
            <fullName evidence="13">Riboflavin-specific deaminase</fullName>
        </alternativeName>
    </domain>
    <domain>
        <recommendedName>
            <fullName evidence="13">5-amino-6-(5-phosphoribosylamino)uracil reductase</fullName>
            <ecNumber evidence="13">1.1.1.193</ecNumber>
        </recommendedName>
        <alternativeName>
            <fullName evidence="13">HTP reductase</fullName>
        </alternativeName>
    </domain>
</protein>
<dbReference type="InterPro" id="IPR050765">
    <property type="entry name" value="Riboflavin_Biosynth_HTPR"/>
</dbReference>